<feature type="compositionally biased region" description="Basic and acidic residues" evidence="1">
    <location>
        <begin position="34"/>
        <end position="44"/>
    </location>
</feature>
<sequence length="230" mass="26352">MKNPFKRMASFSAEKKIEIARKVKQLSSANNTEQSKKERHADEKEGGESFIEWLKLHQENSNGNQKEEALSSVTSFQLRLWYLSQISDTHFIAYNIPVALQITGSLDVAKLKQSFVKLVERYACLRTCFPVFDGIPSQCALEQLQPVFIQSVKTHEEVTDYIHKRVKIPFDLENGTLFRVELMNLSNTEPEHLLLVCFHHIIADGWSVSILVRDLVALFTDEQTLAQTRA</sequence>
<protein>
    <recommendedName>
        <fullName evidence="2">Condensation domain-containing protein</fullName>
    </recommendedName>
</protein>
<comment type="caution">
    <text evidence="3">The sequence shown here is derived from an EMBL/GenBank/DDBJ whole genome shotgun (WGS) entry which is preliminary data.</text>
</comment>
<dbReference type="PANTHER" id="PTHR45527:SF1">
    <property type="entry name" value="FATTY ACID SYNTHASE"/>
    <property type="match status" value="1"/>
</dbReference>
<dbReference type="RefSeq" id="WP_139656679.1">
    <property type="nucleotide sequence ID" value="NZ_CAWOQH010000170.1"/>
</dbReference>
<evidence type="ECO:0000259" key="2">
    <source>
        <dbReference type="Pfam" id="PF00668"/>
    </source>
</evidence>
<dbReference type="Proteomes" id="UP000307592">
    <property type="component" value="Unassembled WGS sequence"/>
</dbReference>
<evidence type="ECO:0000313" key="4">
    <source>
        <dbReference type="Proteomes" id="UP000307592"/>
    </source>
</evidence>
<feature type="region of interest" description="Disordered" evidence="1">
    <location>
        <begin position="24"/>
        <end position="44"/>
    </location>
</feature>
<dbReference type="InterPro" id="IPR001242">
    <property type="entry name" value="Condensation_dom"/>
</dbReference>
<dbReference type="GO" id="GO:0003824">
    <property type="term" value="F:catalytic activity"/>
    <property type="evidence" value="ECO:0007669"/>
    <property type="project" value="InterPro"/>
</dbReference>
<dbReference type="Pfam" id="PF00668">
    <property type="entry name" value="Condensation"/>
    <property type="match status" value="1"/>
</dbReference>
<dbReference type="GO" id="GO:0005737">
    <property type="term" value="C:cytoplasm"/>
    <property type="evidence" value="ECO:0007669"/>
    <property type="project" value="TreeGrafter"/>
</dbReference>
<dbReference type="Gene3D" id="3.30.559.10">
    <property type="entry name" value="Chloramphenicol acetyltransferase-like domain"/>
    <property type="match status" value="1"/>
</dbReference>
<feature type="domain" description="Condensation" evidence="2">
    <location>
        <begin position="72"/>
        <end position="220"/>
    </location>
</feature>
<proteinExistence type="predicted"/>
<accession>A0A5C4RDR1</accession>
<dbReference type="EMBL" id="SBIJ01000043">
    <property type="protein sequence ID" value="TNH42233.1"/>
    <property type="molecule type" value="Genomic_DNA"/>
</dbReference>
<dbReference type="GO" id="GO:0043041">
    <property type="term" value="P:amino acid activation for nonribosomal peptide biosynthetic process"/>
    <property type="evidence" value="ECO:0007669"/>
    <property type="project" value="TreeGrafter"/>
</dbReference>
<dbReference type="PANTHER" id="PTHR45527">
    <property type="entry name" value="NONRIBOSOMAL PEPTIDE SYNTHETASE"/>
    <property type="match status" value="1"/>
</dbReference>
<reference evidence="3 4" key="1">
    <citation type="submission" date="2019-01" db="EMBL/GenBank/DDBJ databases">
        <title>Draft genome assembly of Photorhabdus luminescens subsp. sonorensis Caborca.</title>
        <authorList>
            <person name="Duong D.A."/>
            <person name="Espinosa-Artiles P."/>
            <person name="Orozco R.A."/>
            <person name="Molnar I."/>
            <person name="Stock P."/>
        </authorList>
    </citation>
    <scope>NUCLEOTIDE SEQUENCE [LARGE SCALE GENOMIC DNA]</scope>
    <source>
        <strain evidence="3 4">Caborca</strain>
    </source>
</reference>
<organism evidence="3 4">
    <name type="scientific">Photorhabdus luminescens subsp. sonorensis</name>
    <dbReference type="NCBI Taxonomy" id="1173677"/>
    <lineage>
        <taxon>Bacteria</taxon>
        <taxon>Pseudomonadati</taxon>
        <taxon>Pseudomonadota</taxon>
        <taxon>Gammaproteobacteria</taxon>
        <taxon>Enterobacterales</taxon>
        <taxon>Morganellaceae</taxon>
        <taxon>Photorhabdus</taxon>
    </lineage>
</organism>
<dbReference type="AlphaFoldDB" id="A0A5C4RDR1"/>
<gene>
    <name evidence="3" type="ORF">EP164_17990</name>
</gene>
<evidence type="ECO:0000256" key="1">
    <source>
        <dbReference type="SAM" id="MobiDB-lite"/>
    </source>
</evidence>
<dbReference type="GO" id="GO:0044550">
    <property type="term" value="P:secondary metabolite biosynthetic process"/>
    <property type="evidence" value="ECO:0007669"/>
    <property type="project" value="TreeGrafter"/>
</dbReference>
<name>A0A5C4RDR1_PHOLU</name>
<dbReference type="SUPFAM" id="SSF52777">
    <property type="entry name" value="CoA-dependent acyltransferases"/>
    <property type="match status" value="1"/>
</dbReference>
<dbReference type="InterPro" id="IPR023213">
    <property type="entry name" value="CAT-like_dom_sf"/>
</dbReference>
<dbReference type="GO" id="GO:0031177">
    <property type="term" value="F:phosphopantetheine binding"/>
    <property type="evidence" value="ECO:0007669"/>
    <property type="project" value="TreeGrafter"/>
</dbReference>
<evidence type="ECO:0000313" key="3">
    <source>
        <dbReference type="EMBL" id="TNH42233.1"/>
    </source>
</evidence>